<evidence type="ECO:0000256" key="4">
    <source>
        <dbReference type="ARBA" id="ARBA00023136"/>
    </source>
</evidence>
<comment type="caution">
    <text evidence="6">The sequence shown here is derived from an EMBL/GenBank/DDBJ whole genome shotgun (WGS) entry which is preliminary data.</text>
</comment>
<keyword evidence="3" id="KW-0808">Transferase</keyword>
<protein>
    <submittedName>
        <fullName evidence="6">Uncharacterized protein</fullName>
    </submittedName>
</protein>
<evidence type="ECO:0000256" key="3">
    <source>
        <dbReference type="ARBA" id="ARBA00022679"/>
    </source>
</evidence>
<evidence type="ECO:0000313" key="7">
    <source>
        <dbReference type="Proteomes" id="UP001485043"/>
    </source>
</evidence>
<dbReference type="Pfam" id="PF02485">
    <property type="entry name" value="Branch"/>
    <property type="match status" value="1"/>
</dbReference>
<accession>A0AAW1SQN6</accession>
<evidence type="ECO:0000256" key="2">
    <source>
        <dbReference type="ARBA" id="ARBA00022676"/>
    </source>
</evidence>
<organism evidence="6 7">
    <name type="scientific">Apatococcus fuscideae</name>
    <dbReference type="NCBI Taxonomy" id="2026836"/>
    <lineage>
        <taxon>Eukaryota</taxon>
        <taxon>Viridiplantae</taxon>
        <taxon>Chlorophyta</taxon>
        <taxon>core chlorophytes</taxon>
        <taxon>Trebouxiophyceae</taxon>
        <taxon>Chlorellales</taxon>
        <taxon>Chlorellaceae</taxon>
        <taxon>Apatococcus</taxon>
    </lineage>
</organism>
<name>A0AAW1SQN6_9CHLO</name>
<evidence type="ECO:0000313" key="6">
    <source>
        <dbReference type="EMBL" id="KAK9850781.1"/>
    </source>
</evidence>
<dbReference type="InterPro" id="IPR003406">
    <property type="entry name" value="Glyco_trans_14"/>
</dbReference>
<keyword evidence="4" id="KW-0472">Membrane</keyword>
<evidence type="ECO:0000256" key="1">
    <source>
        <dbReference type="ARBA" id="ARBA00004606"/>
    </source>
</evidence>
<dbReference type="GO" id="GO:0016757">
    <property type="term" value="F:glycosyltransferase activity"/>
    <property type="evidence" value="ECO:0007669"/>
    <property type="project" value="UniProtKB-KW"/>
</dbReference>
<dbReference type="EMBL" id="JALJOV010001274">
    <property type="protein sequence ID" value="KAK9850781.1"/>
    <property type="molecule type" value="Genomic_DNA"/>
</dbReference>
<sequence length="146" mass="16574">MLVFPKAPHLLAPLWITESRSAPGSAPGSSDVKHLNSAAIWHPKLANIGQGQSQDLMQPFLDMQEVNDWRWHDSMAKGTGLQREHWRKSSQWFSLLRHHAEMAATDAEVNAAFETHCYFGSDHEDPSIETQRMNVQECSSHRNTSR</sequence>
<proteinExistence type="predicted"/>
<reference evidence="6 7" key="1">
    <citation type="journal article" date="2024" name="Nat. Commun.">
        <title>Phylogenomics reveals the evolutionary origins of lichenization in chlorophyte algae.</title>
        <authorList>
            <person name="Puginier C."/>
            <person name="Libourel C."/>
            <person name="Otte J."/>
            <person name="Skaloud P."/>
            <person name="Haon M."/>
            <person name="Grisel S."/>
            <person name="Petersen M."/>
            <person name="Berrin J.G."/>
            <person name="Delaux P.M."/>
            <person name="Dal Grande F."/>
            <person name="Keller J."/>
        </authorList>
    </citation>
    <scope>NUCLEOTIDE SEQUENCE [LARGE SCALE GENOMIC DNA]</scope>
    <source>
        <strain evidence="6 7">SAG 2523</strain>
    </source>
</reference>
<evidence type="ECO:0000256" key="5">
    <source>
        <dbReference type="ARBA" id="ARBA00023180"/>
    </source>
</evidence>
<gene>
    <name evidence="6" type="ORF">WJX84_000387</name>
</gene>
<comment type="subcellular location">
    <subcellularLocation>
        <location evidence="1">Membrane</location>
        <topology evidence="1">Single-pass type II membrane protein</topology>
    </subcellularLocation>
</comment>
<keyword evidence="7" id="KW-1185">Reference proteome</keyword>
<dbReference type="GO" id="GO:0016020">
    <property type="term" value="C:membrane"/>
    <property type="evidence" value="ECO:0007669"/>
    <property type="project" value="UniProtKB-SubCell"/>
</dbReference>
<dbReference type="AlphaFoldDB" id="A0AAW1SQN6"/>
<keyword evidence="2" id="KW-0328">Glycosyltransferase</keyword>
<dbReference type="Proteomes" id="UP001485043">
    <property type="component" value="Unassembled WGS sequence"/>
</dbReference>
<keyword evidence="5" id="KW-0325">Glycoprotein</keyword>